<feature type="domain" description="DNA mismatch repair protein S5" evidence="8">
    <location>
        <begin position="212"/>
        <end position="330"/>
    </location>
</feature>
<organism evidence="9 10">
    <name type="scientific">Agarivorans aestuarii</name>
    <dbReference type="NCBI Taxonomy" id="1563703"/>
    <lineage>
        <taxon>Bacteria</taxon>
        <taxon>Pseudomonadati</taxon>
        <taxon>Pseudomonadota</taxon>
        <taxon>Gammaproteobacteria</taxon>
        <taxon>Alteromonadales</taxon>
        <taxon>Alteromonadaceae</taxon>
        <taxon>Agarivorans</taxon>
    </lineage>
</organism>
<dbReference type="SMART" id="SM01340">
    <property type="entry name" value="DNA_mis_repair"/>
    <property type="match status" value="1"/>
</dbReference>
<dbReference type="CDD" id="cd16926">
    <property type="entry name" value="HATPase_MutL-MLH-PMS-like"/>
    <property type="match status" value="1"/>
</dbReference>
<dbReference type="InterPro" id="IPR014790">
    <property type="entry name" value="MutL_C"/>
</dbReference>
<protein>
    <recommendedName>
        <fullName evidence="2 5">DNA mismatch repair protein MutL</fullName>
    </recommendedName>
</protein>
<evidence type="ECO:0000256" key="2">
    <source>
        <dbReference type="ARBA" id="ARBA00021975"/>
    </source>
</evidence>
<dbReference type="SUPFAM" id="SSF118116">
    <property type="entry name" value="DNA mismatch repair protein MutL"/>
    <property type="match status" value="1"/>
</dbReference>
<dbReference type="GO" id="GO:0004519">
    <property type="term" value="F:endonuclease activity"/>
    <property type="evidence" value="ECO:0007669"/>
    <property type="project" value="UniProtKB-KW"/>
</dbReference>
<dbReference type="HAMAP" id="MF_00149">
    <property type="entry name" value="DNA_mis_repair"/>
    <property type="match status" value="1"/>
</dbReference>
<dbReference type="NCBIfam" id="NF000948">
    <property type="entry name" value="PRK00095.1-1"/>
    <property type="match status" value="1"/>
</dbReference>
<dbReference type="InterPro" id="IPR020667">
    <property type="entry name" value="DNA_mismatch_repair_MutL"/>
</dbReference>
<evidence type="ECO:0000256" key="3">
    <source>
        <dbReference type="ARBA" id="ARBA00022763"/>
    </source>
</evidence>
<evidence type="ECO:0000259" key="8">
    <source>
        <dbReference type="SMART" id="SM01340"/>
    </source>
</evidence>
<dbReference type="Pfam" id="PF13589">
    <property type="entry name" value="HATPase_c_3"/>
    <property type="match status" value="1"/>
</dbReference>
<dbReference type="InterPro" id="IPR002099">
    <property type="entry name" value="MutL/Mlh/PMS"/>
</dbReference>
<dbReference type="Gene3D" id="3.30.1540.20">
    <property type="entry name" value="MutL, C-terminal domain, dimerisation subdomain"/>
    <property type="match status" value="1"/>
</dbReference>
<dbReference type="InterPro" id="IPR037198">
    <property type="entry name" value="MutL_C_sf"/>
</dbReference>
<feature type="domain" description="MutL C-terminal dimerisation" evidence="7">
    <location>
        <begin position="436"/>
        <end position="576"/>
    </location>
</feature>
<evidence type="ECO:0000259" key="7">
    <source>
        <dbReference type="SMART" id="SM00853"/>
    </source>
</evidence>
<keyword evidence="9" id="KW-0255">Endonuclease</keyword>
<dbReference type="NCBIfam" id="TIGR00585">
    <property type="entry name" value="mutl"/>
    <property type="match status" value="1"/>
</dbReference>
<reference evidence="9 10" key="2">
    <citation type="submission" date="2023-12" db="EMBL/GenBank/DDBJ databases">
        <authorList>
            <consortium name="Cladostephus spongiosus"/>
            <person name="Lorente B."/>
            <person name="Cabral C."/>
            <person name="Frias J."/>
            <person name="Faria J."/>
            <person name="Toubarro D."/>
        </authorList>
    </citation>
    <scope>NUCLEOTIDE SEQUENCE [LARGE SCALE GENOMIC DNA]</scope>
    <source>
        <strain evidence="9 10">ZMCS4</strain>
    </source>
</reference>
<dbReference type="CDD" id="cd03482">
    <property type="entry name" value="MutL_Trans_MutL"/>
    <property type="match status" value="1"/>
</dbReference>
<feature type="region of interest" description="Disordered" evidence="6">
    <location>
        <begin position="364"/>
        <end position="397"/>
    </location>
</feature>
<dbReference type="Proteomes" id="UP001310248">
    <property type="component" value="Unassembled WGS sequence"/>
</dbReference>
<dbReference type="SUPFAM" id="SSF54211">
    <property type="entry name" value="Ribosomal protein S5 domain 2-like"/>
    <property type="match status" value="1"/>
</dbReference>
<dbReference type="PANTHER" id="PTHR10073">
    <property type="entry name" value="DNA MISMATCH REPAIR PROTEIN MLH, PMS, MUTL"/>
    <property type="match status" value="1"/>
</dbReference>
<dbReference type="InterPro" id="IPR036890">
    <property type="entry name" value="HATPase_C_sf"/>
</dbReference>
<comment type="function">
    <text evidence="5">This protein is involved in the repair of mismatches in DNA. It is required for dam-dependent methyl-directed DNA mismatch repair. May act as a 'molecular matchmaker', a protein that promotes the formation of a stable complex between two or more DNA-binding proteins in an ATP-dependent manner without itself being part of a final effector complex.</text>
</comment>
<evidence type="ECO:0000256" key="1">
    <source>
        <dbReference type="ARBA" id="ARBA00006082"/>
    </source>
</evidence>
<proteinExistence type="inferred from homology"/>
<keyword evidence="3 5" id="KW-0227">DNA damage</keyword>
<dbReference type="InterPro" id="IPR013507">
    <property type="entry name" value="DNA_mismatch_S5_2-like"/>
</dbReference>
<sequence length="614" mass="68442">MPIQILPAQLANQIAAGEVVERPASVVKELIENCLDAGATRIDIEIDKGGAKRILIRDNGSGIAKDQLGLALSRHATSKIDSLDDLSAIATLGFRGEALASISSVSRLSLSSRTAEQEQAWQAQAAGRDMQVSLQPCAHPVGSSLEVLDLFFNTPARRKFLRTEKTEFSHIDELLKRLALSRFDVALSLKHNGKLIRQYRIATDLDKQLKRVSTVLGAPFANHCLHLDNQHDQLRLHGWLGLPEVARAQNDQQYFYVNGRMMRDKLLQHAIRQAFAAYLPDEQYACYVLFLELPLDQVDVNVHPAKHEVRFHQARLVHDYIVQVLASALSKIPAHNHTGELPVYQDEPANEMFAQPLAPVGHGYTSAAPATPRVSEGRQSYQSSLQRADKPRASELSANHQWLSSTADFSSPVASAESTSPTSSVSSKPQTAGLYPLHLVENTYLLARNGEKLLLLDLWACQQHLAYTQAMQQWLQGLDSVPLLLPLKLVLDEPMHLLLSQQQEALRRIGFVFNIANKQQIIVAQVPKLIRKADFAQLIPSLLMAMSQLPESEWQQAEALLGGLIKLQNKPNEYSWQQAIELSQQLHNYEPNQLPKPLWRAVDLSSCIEGFNHD</sequence>
<dbReference type="RefSeq" id="WP_329773597.1">
    <property type="nucleotide sequence ID" value="NZ_JAYDYW010000001.1"/>
</dbReference>
<dbReference type="InterPro" id="IPR042121">
    <property type="entry name" value="MutL_C_regsub"/>
</dbReference>
<dbReference type="EMBL" id="JAYDYW010000001">
    <property type="protein sequence ID" value="MEE1672290.1"/>
    <property type="molecule type" value="Genomic_DNA"/>
</dbReference>
<dbReference type="SMART" id="SM00853">
    <property type="entry name" value="MutL_C"/>
    <property type="match status" value="1"/>
</dbReference>
<dbReference type="Gene3D" id="3.30.1370.100">
    <property type="entry name" value="MutL, C-terminal domain, regulatory subdomain"/>
    <property type="match status" value="1"/>
</dbReference>
<dbReference type="Pfam" id="PF01119">
    <property type="entry name" value="DNA_mis_repair"/>
    <property type="match status" value="1"/>
</dbReference>
<keyword evidence="9" id="KW-0540">Nuclease</keyword>
<dbReference type="PROSITE" id="PS00058">
    <property type="entry name" value="DNA_MISMATCH_REPAIR_1"/>
    <property type="match status" value="1"/>
</dbReference>
<evidence type="ECO:0000256" key="5">
    <source>
        <dbReference type="HAMAP-Rule" id="MF_00149"/>
    </source>
</evidence>
<accession>A0ABU7FZ41</accession>
<dbReference type="Gene3D" id="3.30.230.10">
    <property type="match status" value="1"/>
</dbReference>
<dbReference type="Pfam" id="PF08676">
    <property type="entry name" value="MutL_C"/>
    <property type="match status" value="1"/>
</dbReference>
<dbReference type="InterPro" id="IPR014721">
    <property type="entry name" value="Ribsml_uS5_D2-typ_fold_subgr"/>
</dbReference>
<evidence type="ECO:0000256" key="4">
    <source>
        <dbReference type="ARBA" id="ARBA00023204"/>
    </source>
</evidence>
<reference evidence="10" key="1">
    <citation type="submission" date="2023-07" db="EMBL/GenBank/DDBJ databases">
        <title>Draft genome sequence of Agarivorans aestuarii strain ZMCS4, a CAZymes producing bacteria isolated from the marine brown algae Clodostephus spongiosus.</title>
        <authorList>
            <person name="Lorente B."/>
            <person name="Cabral C."/>
            <person name="Frias J."/>
            <person name="Faria J."/>
            <person name="Toubarro D."/>
        </authorList>
    </citation>
    <scope>NUCLEOTIDE SEQUENCE [LARGE SCALE GENOMIC DNA]</scope>
    <source>
        <strain evidence="10">ZMCS4</strain>
    </source>
</reference>
<feature type="compositionally biased region" description="Polar residues" evidence="6">
    <location>
        <begin position="377"/>
        <end position="386"/>
    </location>
</feature>
<evidence type="ECO:0000313" key="10">
    <source>
        <dbReference type="Proteomes" id="UP001310248"/>
    </source>
</evidence>
<dbReference type="InterPro" id="IPR042120">
    <property type="entry name" value="MutL_C_dimsub"/>
</dbReference>
<comment type="caution">
    <text evidence="9">The sequence shown here is derived from an EMBL/GenBank/DDBJ whole genome shotgun (WGS) entry which is preliminary data.</text>
</comment>
<dbReference type="InterPro" id="IPR038973">
    <property type="entry name" value="MutL/Mlh/Pms-like"/>
</dbReference>
<keyword evidence="4 5" id="KW-0234">DNA repair</keyword>
<dbReference type="SUPFAM" id="SSF55874">
    <property type="entry name" value="ATPase domain of HSP90 chaperone/DNA topoisomerase II/histidine kinase"/>
    <property type="match status" value="1"/>
</dbReference>
<name>A0ABU7FZ41_9ALTE</name>
<dbReference type="Gene3D" id="3.30.565.10">
    <property type="entry name" value="Histidine kinase-like ATPase, C-terminal domain"/>
    <property type="match status" value="1"/>
</dbReference>
<comment type="similarity">
    <text evidence="1 5">Belongs to the DNA mismatch repair MutL/HexB family.</text>
</comment>
<evidence type="ECO:0000256" key="6">
    <source>
        <dbReference type="SAM" id="MobiDB-lite"/>
    </source>
</evidence>
<keyword evidence="9" id="KW-0378">Hydrolase</keyword>
<gene>
    <name evidence="5 9" type="primary">mutL</name>
    <name evidence="9" type="ORF">SNR37_000058</name>
</gene>
<dbReference type="PANTHER" id="PTHR10073:SF12">
    <property type="entry name" value="DNA MISMATCH REPAIR PROTEIN MLH1"/>
    <property type="match status" value="1"/>
</dbReference>
<evidence type="ECO:0000313" key="9">
    <source>
        <dbReference type="EMBL" id="MEE1672290.1"/>
    </source>
</evidence>
<keyword evidence="10" id="KW-1185">Reference proteome</keyword>
<dbReference type="InterPro" id="IPR014762">
    <property type="entry name" value="DNA_mismatch_repair_CS"/>
</dbReference>
<dbReference type="InterPro" id="IPR020568">
    <property type="entry name" value="Ribosomal_Su5_D2-typ_SF"/>
</dbReference>